<proteinExistence type="predicted"/>
<evidence type="ECO:0000313" key="1">
    <source>
        <dbReference type="EMBL" id="KAF2764340.1"/>
    </source>
</evidence>
<dbReference type="AlphaFoldDB" id="A0A6G1KVA1"/>
<protein>
    <submittedName>
        <fullName evidence="1">Uncharacterized protein</fullName>
    </submittedName>
</protein>
<gene>
    <name evidence="1" type="ORF">EJ03DRAFT_32405</name>
</gene>
<dbReference type="EMBL" id="ML995928">
    <property type="protein sequence ID" value="KAF2764340.1"/>
    <property type="molecule type" value="Genomic_DNA"/>
</dbReference>
<organism evidence="1 2">
    <name type="scientific">Teratosphaeria nubilosa</name>
    <dbReference type="NCBI Taxonomy" id="161662"/>
    <lineage>
        <taxon>Eukaryota</taxon>
        <taxon>Fungi</taxon>
        <taxon>Dikarya</taxon>
        <taxon>Ascomycota</taxon>
        <taxon>Pezizomycotina</taxon>
        <taxon>Dothideomycetes</taxon>
        <taxon>Dothideomycetidae</taxon>
        <taxon>Mycosphaerellales</taxon>
        <taxon>Teratosphaeriaceae</taxon>
        <taxon>Teratosphaeria</taxon>
    </lineage>
</organism>
<sequence>MSIRSISRSLHMQRLLAGTLLIANAEGDLRNCGYLRMCLCSCVLIVRIQLALTAVRTLQWEPHRMILTPECMGSSAGNDCPPHDWPLFEWRTMDGVAGPGIEPGGLVLHCCSCHVIEADS</sequence>
<evidence type="ECO:0000313" key="2">
    <source>
        <dbReference type="Proteomes" id="UP000799436"/>
    </source>
</evidence>
<dbReference type="Proteomes" id="UP000799436">
    <property type="component" value="Unassembled WGS sequence"/>
</dbReference>
<keyword evidence="2" id="KW-1185">Reference proteome</keyword>
<reference evidence="1" key="1">
    <citation type="journal article" date="2020" name="Stud. Mycol.">
        <title>101 Dothideomycetes genomes: a test case for predicting lifestyles and emergence of pathogens.</title>
        <authorList>
            <person name="Haridas S."/>
            <person name="Albert R."/>
            <person name="Binder M."/>
            <person name="Bloem J."/>
            <person name="Labutti K."/>
            <person name="Salamov A."/>
            <person name="Andreopoulos B."/>
            <person name="Baker S."/>
            <person name="Barry K."/>
            <person name="Bills G."/>
            <person name="Bluhm B."/>
            <person name="Cannon C."/>
            <person name="Castanera R."/>
            <person name="Culley D."/>
            <person name="Daum C."/>
            <person name="Ezra D."/>
            <person name="Gonzalez J."/>
            <person name="Henrissat B."/>
            <person name="Kuo A."/>
            <person name="Liang C."/>
            <person name="Lipzen A."/>
            <person name="Lutzoni F."/>
            <person name="Magnuson J."/>
            <person name="Mondo S."/>
            <person name="Nolan M."/>
            <person name="Ohm R."/>
            <person name="Pangilinan J."/>
            <person name="Park H.-J."/>
            <person name="Ramirez L."/>
            <person name="Alfaro M."/>
            <person name="Sun H."/>
            <person name="Tritt A."/>
            <person name="Yoshinaga Y."/>
            <person name="Zwiers L.-H."/>
            <person name="Turgeon B."/>
            <person name="Goodwin S."/>
            <person name="Spatafora J."/>
            <person name="Crous P."/>
            <person name="Grigoriev I."/>
        </authorList>
    </citation>
    <scope>NUCLEOTIDE SEQUENCE</scope>
    <source>
        <strain evidence="1">CBS 116005</strain>
    </source>
</reference>
<name>A0A6G1KVA1_9PEZI</name>
<accession>A0A6G1KVA1</accession>